<dbReference type="AlphaFoldDB" id="A0A8H6YN74"/>
<name>A0A8H6YN74_9AGAR</name>
<reference evidence="1" key="1">
    <citation type="submission" date="2020-05" db="EMBL/GenBank/DDBJ databases">
        <title>Mycena genomes resolve the evolution of fungal bioluminescence.</title>
        <authorList>
            <person name="Tsai I.J."/>
        </authorList>
    </citation>
    <scope>NUCLEOTIDE SEQUENCE</scope>
    <source>
        <strain evidence="1">160909Yilan</strain>
    </source>
</reference>
<dbReference type="Proteomes" id="UP000623467">
    <property type="component" value="Unassembled WGS sequence"/>
</dbReference>
<proteinExistence type="predicted"/>
<accession>A0A8H6YN74</accession>
<gene>
    <name evidence="1" type="ORF">MSAN_01082900</name>
</gene>
<dbReference type="OrthoDB" id="2691851at2759"/>
<comment type="caution">
    <text evidence="1">The sequence shown here is derived from an EMBL/GenBank/DDBJ whole genome shotgun (WGS) entry which is preliminary data.</text>
</comment>
<keyword evidence="2" id="KW-1185">Reference proteome</keyword>
<evidence type="ECO:0000313" key="1">
    <source>
        <dbReference type="EMBL" id="KAF7364233.1"/>
    </source>
</evidence>
<evidence type="ECO:0000313" key="2">
    <source>
        <dbReference type="Proteomes" id="UP000623467"/>
    </source>
</evidence>
<organism evidence="1 2">
    <name type="scientific">Mycena sanguinolenta</name>
    <dbReference type="NCBI Taxonomy" id="230812"/>
    <lineage>
        <taxon>Eukaryota</taxon>
        <taxon>Fungi</taxon>
        <taxon>Dikarya</taxon>
        <taxon>Basidiomycota</taxon>
        <taxon>Agaricomycotina</taxon>
        <taxon>Agaricomycetes</taxon>
        <taxon>Agaricomycetidae</taxon>
        <taxon>Agaricales</taxon>
        <taxon>Marasmiineae</taxon>
        <taxon>Mycenaceae</taxon>
        <taxon>Mycena</taxon>
    </lineage>
</organism>
<dbReference type="EMBL" id="JACAZH010000007">
    <property type="protein sequence ID" value="KAF7364233.1"/>
    <property type="molecule type" value="Genomic_DNA"/>
</dbReference>
<sequence>MFYLTSHFQKNNHWLSLKAAQKRVKEYEQLFDLLSSNNVPGLPWLLSNSKKEGWSIPKTTEKSQLALDGKYHPRNYTEFDNDFTTLMYELVGGAALYALNKAPIMLPSRKTIDASCRELNLRITVGNVKVSDILTNIEALFSDINSGASGAVLNTLWIDEIVGDGRLCYLQDMDKIGGLCKHATSQLKTFKMGSDLTCIEEVVKALRAEDIHVGKEFSVAAFARHAADDYGAKPVLMMPTCKQGTWNSAAQILQKLIQAWKLSPFGEAKHGPLTEIASDGDGKRRPALYLITMPKPLELDNPLFPFLSDLPGLNLYTGEGGITMCFDPKHLFKRLCILLCSVAGIPVKSVIINKTLITQWLEKIPGHDWSDKSIHALLYPKDGQDVSRAIKLLCLVTELHHLDPEDLSLTITHNALSLLGEMLDARCARGAIH</sequence>
<protein>
    <submittedName>
        <fullName evidence="1">Uncharacterized protein</fullName>
    </submittedName>
</protein>